<organism evidence="2 3">
    <name type="scientific">Mytilus edulis</name>
    <name type="common">Blue mussel</name>
    <dbReference type="NCBI Taxonomy" id="6550"/>
    <lineage>
        <taxon>Eukaryota</taxon>
        <taxon>Metazoa</taxon>
        <taxon>Spiralia</taxon>
        <taxon>Lophotrochozoa</taxon>
        <taxon>Mollusca</taxon>
        <taxon>Bivalvia</taxon>
        <taxon>Autobranchia</taxon>
        <taxon>Pteriomorphia</taxon>
        <taxon>Mytilida</taxon>
        <taxon>Mytiloidea</taxon>
        <taxon>Mytilidae</taxon>
        <taxon>Mytilinae</taxon>
        <taxon>Mytilus</taxon>
    </lineage>
</organism>
<keyword evidence="1" id="KW-0175">Coiled coil</keyword>
<keyword evidence="3" id="KW-1185">Reference proteome</keyword>
<comment type="caution">
    <text evidence="2">The sequence shown here is derived from an EMBL/GenBank/DDBJ whole genome shotgun (WGS) entry which is preliminary data.</text>
</comment>
<evidence type="ECO:0000313" key="2">
    <source>
        <dbReference type="EMBL" id="CAG2221376.1"/>
    </source>
</evidence>
<accession>A0A8S3SKT9</accession>
<protein>
    <submittedName>
        <fullName evidence="2">Uncharacterized protein</fullName>
    </submittedName>
</protein>
<dbReference type="AlphaFoldDB" id="A0A8S3SKT9"/>
<dbReference type="OrthoDB" id="6134571at2759"/>
<reference evidence="2" key="1">
    <citation type="submission" date="2021-03" db="EMBL/GenBank/DDBJ databases">
        <authorList>
            <person name="Bekaert M."/>
        </authorList>
    </citation>
    <scope>NUCLEOTIDE SEQUENCE</scope>
</reference>
<gene>
    <name evidence="2" type="ORF">MEDL_34733</name>
</gene>
<dbReference type="EMBL" id="CAJPWZ010001680">
    <property type="protein sequence ID" value="CAG2221376.1"/>
    <property type="molecule type" value="Genomic_DNA"/>
</dbReference>
<proteinExistence type="predicted"/>
<evidence type="ECO:0000313" key="3">
    <source>
        <dbReference type="Proteomes" id="UP000683360"/>
    </source>
</evidence>
<sequence>MVNILSSINEWSIYCLPPTDGHYTCYTVFSKLMNAKEEERKKKKPLSAVDPIMEDISFLVSNQTDDAMDDPCLNQDTSMLKIEPCEDISCLVSNQTDDAMDDPCLNHDTSMLKIEPCEDISCLVSNQTDDAMDDPCLNQDTSMLKIEPCEDISCLVSNQTDDAMDDPCLNQDTSMLKIEPCEDISFLVSNQTDDAMDDPCLNQDISMLKIESCEDISITSAEHQRELLLVEHEDHNYAAKEKPLDRDYTYNQEFDCREDFFLAPVEGTQEIEIFSVYESPKELAESSLSPFKTLCCLLQIRISDPYIFKCTENEIRIVELYQISSKNLSIKLTVNIDSSFCANIYVHRKEVSRDNAIWMGLPNIYDSVESVTKLLSRLSCFSVCVGNPDEKYQYITPVGCGISPQYSSTIRSFREGNFSATSAGSGEYTSTIRSVHCSLLVKRNRCSQCANDRKMLRKRHQRAVERQNSPLTDFVHKSIKHESMTRSNLIEKINQQRDEIQSMSLEIKELKRKFQKEVLKNDAS</sequence>
<name>A0A8S3SKT9_MYTED</name>
<feature type="coiled-coil region" evidence="1">
    <location>
        <begin position="486"/>
        <end position="513"/>
    </location>
</feature>
<dbReference type="Proteomes" id="UP000683360">
    <property type="component" value="Unassembled WGS sequence"/>
</dbReference>
<evidence type="ECO:0000256" key="1">
    <source>
        <dbReference type="SAM" id="Coils"/>
    </source>
</evidence>